<evidence type="ECO:0000256" key="1">
    <source>
        <dbReference type="ARBA" id="ARBA00022741"/>
    </source>
</evidence>
<dbReference type="Proteomes" id="UP000319424">
    <property type="component" value="Unassembled WGS sequence"/>
</dbReference>
<dbReference type="RefSeq" id="WP_144015732.1">
    <property type="nucleotide sequence ID" value="NZ_VJXW01000003.1"/>
</dbReference>
<keyword evidence="2" id="KW-0342">GTP-binding</keyword>
<dbReference type="PRINTS" id="PR01161">
    <property type="entry name" value="TUBULIN"/>
</dbReference>
<comment type="caution">
    <text evidence="4">The sequence shown here is derived from an EMBL/GenBank/DDBJ whole genome shotgun (WGS) entry which is preliminary data.</text>
</comment>
<dbReference type="GO" id="GO:0005874">
    <property type="term" value="C:microtubule"/>
    <property type="evidence" value="ECO:0007669"/>
    <property type="project" value="InterPro"/>
</dbReference>
<name>A0A552VC46_9FIRM</name>
<dbReference type="GO" id="GO:0005525">
    <property type="term" value="F:GTP binding"/>
    <property type="evidence" value="ECO:0007669"/>
    <property type="project" value="UniProtKB-KW"/>
</dbReference>
<feature type="domain" description="Tubulin/FtsZ GTPase" evidence="3">
    <location>
        <begin position="5"/>
        <end position="162"/>
    </location>
</feature>
<protein>
    <recommendedName>
        <fullName evidence="3">Tubulin/FtsZ GTPase domain-containing protein</fullName>
    </recommendedName>
</protein>
<dbReference type="EMBL" id="VJXW01000003">
    <property type="protein sequence ID" value="TRW28055.1"/>
    <property type="molecule type" value="Genomic_DNA"/>
</dbReference>
<dbReference type="OrthoDB" id="1956215at2"/>
<dbReference type="GO" id="GO:0007017">
    <property type="term" value="P:microtubule-based process"/>
    <property type="evidence" value="ECO:0007669"/>
    <property type="project" value="InterPro"/>
</dbReference>
<dbReference type="InterPro" id="IPR036525">
    <property type="entry name" value="Tubulin/FtsZ_GTPase_sf"/>
</dbReference>
<dbReference type="Pfam" id="PF00091">
    <property type="entry name" value="Tubulin"/>
    <property type="match status" value="1"/>
</dbReference>
<organism evidence="4 5">
    <name type="scientific">Criibacterium bergeronii</name>
    <dbReference type="NCBI Taxonomy" id="1871336"/>
    <lineage>
        <taxon>Bacteria</taxon>
        <taxon>Bacillati</taxon>
        <taxon>Bacillota</taxon>
        <taxon>Clostridia</taxon>
        <taxon>Peptostreptococcales</taxon>
        <taxon>Filifactoraceae</taxon>
        <taxon>Criibacterium</taxon>
    </lineage>
</organism>
<proteinExistence type="predicted"/>
<evidence type="ECO:0000313" key="5">
    <source>
        <dbReference type="Proteomes" id="UP000319424"/>
    </source>
</evidence>
<dbReference type="Gene3D" id="3.40.50.1440">
    <property type="entry name" value="Tubulin/FtsZ, GTPase domain"/>
    <property type="match status" value="1"/>
</dbReference>
<keyword evidence="1" id="KW-0547">Nucleotide-binding</keyword>
<evidence type="ECO:0000313" key="4">
    <source>
        <dbReference type="EMBL" id="TRW28055.1"/>
    </source>
</evidence>
<evidence type="ECO:0000256" key="2">
    <source>
        <dbReference type="ARBA" id="ARBA00023134"/>
    </source>
</evidence>
<dbReference type="SUPFAM" id="SSF52490">
    <property type="entry name" value="Tubulin nucleotide-binding domain-like"/>
    <property type="match status" value="1"/>
</dbReference>
<reference evidence="4 5" key="1">
    <citation type="submission" date="2019-07" db="EMBL/GenBank/DDBJ databases">
        <title>Criibacterium bergeronii gen. nov., sp. nov. isolated from human clinical samples.</title>
        <authorList>
            <person name="Maheux A.F."/>
            <person name="Boudreau D.K."/>
            <person name="Berube E."/>
            <person name="Brodeur S."/>
            <person name="Bernard K.A."/>
            <person name="Abed J.Y."/>
            <person name="Ducrey E."/>
            <person name="Guay E.F."/>
            <person name="Raymond F."/>
            <person name="Corbeil J."/>
            <person name="Domingo M.-C."/>
            <person name="Roy P.H."/>
            <person name="Boissinot M."/>
            <person name="Tocheva E.I."/>
            <person name="Omar R.F."/>
        </authorList>
    </citation>
    <scope>NUCLEOTIDE SEQUENCE [LARGE SCALE GENOMIC DNA]</scope>
    <source>
        <strain evidence="4 5">CCRI-24246</strain>
    </source>
</reference>
<dbReference type="PROSITE" id="PS00227">
    <property type="entry name" value="TUBULIN"/>
    <property type="match status" value="1"/>
</dbReference>
<accession>A0A552VC46</accession>
<evidence type="ECO:0000259" key="3">
    <source>
        <dbReference type="Pfam" id="PF00091"/>
    </source>
</evidence>
<dbReference type="InterPro" id="IPR017975">
    <property type="entry name" value="Tubulin_CS"/>
</dbReference>
<dbReference type="InterPro" id="IPR000217">
    <property type="entry name" value="Tubulin"/>
</dbReference>
<sequence length="346" mass="39296">MKQDVLFIGIGQAGSNIAYEMKKKGFQTFYINSTNDDVNLLDISDNLKYHIPGATGCGRNRGKALNYTREHFTDIENLIMTKFPMFKHIYVCFSTGGGTGSGISPILLSILSKKYQNKNFGYVAVLPSRFESIDIKSNALECYTQLQKLENISNSFFLDNNNDYDDYIEINKIFADEFDRFSNITANKSVKGNIDDDELEKLMNTKGNVIFASYDGAELKVSEIFAQNDSRCEKAFVINGTLNPITIEHIADKFSKPIRLFKGYNDNLKDSYAGIFGLDLPTARLVELQEEVLKDNDEIKKLNEEKISEVELGFYIPDSLKSQKESVKKEVVDIDIEDEFKKFMAF</sequence>
<dbReference type="InterPro" id="IPR003008">
    <property type="entry name" value="Tubulin_FtsZ_GTPase"/>
</dbReference>
<gene>
    <name evidence="4" type="ORF">FL857_03425</name>
</gene>
<dbReference type="AlphaFoldDB" id="A0A552VC46"/>